<keyword evidence="3" id="KW-1185">Reference proteome</keyword>
<evidence type="ECO:0000313" key="3">
    <source>
        <dbReference type="Proteomes" id="UP000593564"/>
    </source>
</evidence>
<accession>A0A7J7I1M9</accession>
<sequence length="84" mass="9699">MNHHCCNFVSMKSLIAMSFLPLQTQSAAPLRYPRNHHSSFYQNHSHNFSLYETLVVGYHSLFQNPSRVISLFLNVSISWLLECG</sequence>
<gene>
    <name evidence="2" type="ORF">HYC85_000171</name>
</gene>
<name>A0A7J7I1M9_CAMSI</name>
<evidence type="ECO:0000256" key="1">
    <source>
        <dbReference type="SAM" id="SignalP"/>
    </source>
</evidence>
<dbReference type="EMBL" id="JACBKZ010000001">
    <property type="protein sequence ID" value="KAF5958962.1"/>
    <property type="molecule type" value="Genomic_DNA"/>
</dbReference>
<keyword evidence="1" id="KW-0732">Signal</keyword>
<dbReference type="AlphaFoldDB" id="A0A7J7I1M9"/>
<protein>
    <submittedName>
        <fullName evidence="2">Uncharacterized protein</fullName>
    </submittedName>
</protein>
<organism evidence="2 3">
    <name type="scientific">Camellia sinensis</name>
    <name type="common">Tea plant</name>
    <name type="synonym">Thea sinensis</name>
    <dbReference type="NCBI Taxonomy" id="4442"/>
    <lineage>
        <taxon>Eukaryota</taxon>
        <taxon>Viridiplantae</taxon>
        <taxon>Streptophyta</taxon>
        <taxon>Embryophyta</taxon>
        <taxon>Tracheophyta</taxon>
        <taxon>Spermatophyta</taxon>
        <taxon>Magnoliopsida</taxon>
        <taxon>eudicotyledons</taxon>
        <taxon>Gunneridae</taxon>
        <taxon>Pentapetalae</taxon>
        <taxon>asterids</taxon>
        <taxon>Ericales</taxon>
        <taxon>Theaceae</taxon>
        <taxon>Camellia</taxon>
    </lineage>
</organism>
<comment type="caution">
    <text evidence="2">The sequence shown here is derived from an EMBL/GenBank/DDBJ whole genome shotgun (WGS) entry which is preliminary data.</text>
</comment>
<evidence type="ECO:0000313" key="2">
    <source>
        <dbReference type="EMBL" id="KAF5958962.1"/>
    </source>
</evidence>
<feature type="signal peptide" evidence="1">
    <location>
        <begin position="1"/>
        <end position="27"/>
    </location>
</feature>
<proteinExistence type="predicted"/>
<reference evidence="3" key="1">
    <citation type="journal article" date="2020" name="Nat. Commun.">
        <title>Genome assembly of wild tea tree DASZ reveals pedigree and selection history of tea varieties.</title>
        <authorList>
            <person name="Zhang W."/>
            <person name="Zhang Y."/>
            <person name="Qiu H."/>
            <person name="Guo Y."/>
            <person name="Wan H."/>
            <person name="Zhang X."/>
            <person name="Scossa F."/>
            <person name="Alseekh S."/>
            <person name="Zhang Q."/>
            <person name="Wang P."/>
            <person name="Xu L."/>
            <person name="Schmidt M.H."/>
            <person name="Jia X."/>
            <person name="Li D."/>
            <person name="Zhu A."/>
            <person name="Guo F."/>
            <person name="Chen W."/>
            <person name="Ni D."/>
            <person name="Usadel B."/>
            <person name="Fernie A.R."/>
            <person name="Wen W."/>
        </authorList>
    </citation>
    <scope>NUCLEOTIDE SEQUENCE [LARGE SCALE GENOMIC DNA]</scope>
    <source>
        <strain evidence="3">cv. G240</strain>
    </source>
</reference>
<reference evidence="2 3" key="2">
    <citation type="submission" date="2020-07" db="EMBL/GenBank/DDBJ databases">
        <title>Genome assembly of wild tea tree DASZ reveals pedigree and selection history of tea varieties.</title>
        <authorList>
            <person name="Zhang W."/>
        </authorList>
    </citation>
    <scope>NUCLEOTIDE SEQUENCE [LARGE SCALE GENOMIC DNA]</scope>
    <source>
        <strain evidence="3">cv. G240</strain>
        <tissue evidence="2">Leaf</tissue>
    </source>
</reference>
<dbReference type="Proteomes" id="UP000593564">
    <property type="component" value="Unassembled WGS sequence"/>
</dbReference>
<feature type="chain" id="PRO_5029699342" evidence="1">
    <location>
        <begin position="28"/>
        <end position="84"/>
    </location>
</feature>